<dbReference type="RefSeq" id="WP_330485804.1">
    <property type="nucleotide sequence ID" value="NZ_JAZBJZ010000128.1"/>
</dbReference>
<dbReference type="Gene3D" id="1.20.1220.20">
    <property type="entry name" value="Uncharcterised protein PF01724"/>
    <property type="match status" value="1"/>
</dbReference>
<name>A0AAW9Q5Z6_9CYAN</name>
<dbReference type="PANTHER" id="PTHR34235">
    <property type="entry name" value="SLR1203 PROTEIN-RELATED"/>
    <property type="match status" value="1"/>
</dbReference>
<dbReference type="InterPro" id="IPR002636">
    <property type="entry name" value="DUF29"/>
</dbReference>
<dbReference type="Proteomes" id="UP001333818">
    <property type="component" value="Unassembled WGS sequence"/>
</dbReference>
<dbReference type="PANTHER" id="PTHR34235:SF4">
    <property type="entry name" value="SLR0291 PROTEIN"/>
    <property type="match status" value="1"/>
</dbReference>
<gene>
    <name evidence="1" type="ORF">V2H45_21740</name>
</gene>
<accession>A0AAW9Q5Z6</accession>
<protein>
    <submittedName>
        <fullName evidence="1">DUF29 domain-containing protein</fullName>
    </submittedName>
</protein>
<organism evidence="1 2">
    <name type="scientific">Tumidithrix elongata BACA0141</name>
    <dbReference type="NCBI Taxonomy" id="2716417"/>
    <lineage>
        <taxon>Bacteria</taxon>
        <taxon>Bacillati</taxon>
        <taxon>Cyanobacteriota</taxon>
        <taxon>Cyanophyceae</taxon>
        <taxon>Pseudanabaenales</taxon>
        <taxon>Pseudanabaenaceae</taxon>
        <taxon>Tumidithrix</taxon>
        <taxon>Tumidithrix elongata</taxon>
    </lineage>
</organism>
<evidence type="ECO:0000313" key="2">
    <source>
        <dbReference type="Proteomes" id="UP001333818"/>
    </source>
</evidence>
<keyword evidence="2" id="KW-1185">Reference proteome</keyword>
<proteinExistence type="predicted"/>
<evidence type="ECO:0000313" key="1">
    <source>
        <dbReference type="EMBL" id="MEE3719369.1"/>
    </source>
</evidence>
<reference evidence="1" key="1">
    <citation type="submission" date="2024-01" db="EMBL/GenBank/DDBJ databases">
        <title>Bank of Algae and Cyanobacteria of the Azores (BACA) strain genomes.</title>
        <authorList>
            <person name="Luz R."/>
            <person name="Cordeiro R."/>
            <person name="Fonseca A."/>
            <person name="Goncalves V."/>
        </authorList>
    </citation>
    <scope>NUCLEOTIDE SEQUENCE</scope>
    <source>
        <strain evidence="1">BACA0141</strain>
    </source>
</reference>
<comment type="caution">
    <text evidence="1">The sequence shown here is derived from an EMBL/GenBank/DDBJ whole genome shotgun (WGS) entry which is preliminary data.</text>
</comment>
<dbReference type="EMBL" id="JAZBJZ010000128">
    <property type="protein sequence ID" value="MEE3719369.1"/>
    <property type="molecule type" value="Genomic_DNA"/>
</dbReference>
<sequence length="160" mass="18602">MLDTKLEQSERGDCAANLYEQDFYAWTQDQAELLRLGKWQALDIENLAEEIESLGKQQKQELRNRLGILIGHFLKWEFQSELRSKSWKATIREQRKQVQLNLKDNPSLKSYLEEAIGEAYELALALVVRETPLDYKDLPSECPYAIAQILDPQFPEGSDR</sequence>
<dbReference type="AlphaFoldDB" id="A0AAW9Q5Z6"/>
<dbReference type="Pfam" id="PF01724">
    <property type="entry name" value="DUF29"/>
    <property type="match status" value="1"/>
</dbReference>